<evidence type="ECO:0008006" key="6">
    <source>
        <dbReference type="Google" id="ProtNLM"/>
    </source>
</evidence>
<name>A0A2M8EJQ1_UNCKA</name>
<dbReference type="Proteomes" id="UP000228781">
    <property type="component" value="Unassembled WGS sequence"/>
</dbReference>
<dbReference type="AlphaFoldDB" id="A0A2M8EJQ1"/>
<protein>
    <recommendedName>
        <fullName evidence="6">Insulinase family protein</fullName>
    </recommendedName>
</protein>
<reference evidence="5" key="1">
    <citation type="submission" date="2017-09" db="EMBL/GenBank/DDBJ databases">
        <title>Depth-based differentiation of microbial function through sediment-hosted aquifers and enrichment of novel symbionts in the deep terrestrial subsurface.</title>
        <authorList>
            <person name="Probst A.J."/>
            <person name="Ladd B."/>
            <person name="Jarett J.K."/>
            <person name="Geller-Mcgrath D.E."/>
            <person name="Sieber C.M.K."/>
            <person name="Emerson J.B."/>
            <person name="Anantharaman K."/>
            <person name="Thomas B.C."/>
            <person name="Malmstrom R."/>
            <person name="Stieglmeier M."/>
            <person name="Klingl A."/>
            <person name="Woyke T."/>
            <person name="Ryan C.M."/>
            <person name="Banfield J.F."/>
        </authorList>
    </citation>
    <scope>NUCLEOTIDE SEQUENCE [LARGE SCALE GENOMIC DNA]</scope>
</reference>
<feature type="domain" description="Peptidase M16 N-terminal" evidence="2">
    <location>
        <begin position="38"/>
        <end position="184"/>
    </location>
</feature>
<feature type="domain" description="Peptidase M16 C-terminal" evidence="3">
    <location>
        <begin position="192"/>
        <end position="363"/>
    </location>
</feature>
<comment type="similarity">
    <text evidence="1">Belongs to the peptidase M16 family.</text>
</comment>
<dbReference type="Pfam" id="PF05193">
    <property type="entry name" value="Peptidase_M16_C"/>
    <property type="match status" value="1"/>
</dbReference>
<dbReference type="Gene3D" id="3.30.830.10">
    <property type="entry name" value="Metalloenzyme, LuxS/M16 peptidase-like"/>
    <property type="match status" value="2"/>
</dbReference>
<dbReference type="GO" id="GO:0046872">
    <property type="term" value="F:metal ion binding"/>
    <property type="evidence" value="ECO:0007669"/>
    <property type="project" value="InterPro"/>
</dbReference>
<sequence>MFDQIRSDFKALPLQAEPFSFKLSEMFERTILDNGLKIISKELKDTETVTVKISVSAGSKFVEPGKEGLSHLVEHMVMNGSKRYPDPLAVRRAIEELGGYINADTSKEEANYRVKVVADDLEKAVDVLFSLIDEPLLDKRELEDEKKVIYEEIARAEDKLERRLLDKFFTLLFREHPLGKRVLGYQDKLKRISTDEVREFFKNFYVPENIVVCAAGRVSHTRLVNLVNNYLGSLKRGRLRSYDEFIPLVDGPKASVLDERAQQARLLLGFPTKPQNLEAHILNMFIVQLLCSNDRLSARLRVREKLAYDVSAAYSEFSDASLVLVYGGFSYNRVRKAIKSITDELRSIKKNPIRSKEFNKVRKLFETNLIFKLETPEDWIEFALRWNLILGNPIEPENYLKELEEIEPEDIQRLAQKLFVPENSYLAVVHKDKRAGEFEELLREGLGST</sequence>
<proteinExistence type="inferred from homology"/>
<dbReference type="Pfam" id="PF00675">
    <property type="entry name" value="Peptidase_M16"/>
    <property type="match status" value="1"/>
</dbReference>
<dbReference type="InterPro" id="IPR011765">
    <property type="entry name" value="Pept_M16_N"/>
</dbReference>
<dbReference type="SUPFAM" id="SSF63411">
    <property type="entry name" value="LuxS/MPP-like metallohydrolase"/>
    <property type="match status" value="2"/>
</dbReference>
<dbReference type="PANTHER" id="PTHR11851:SF49">
    <property type="entry name" value="MITOCHONDRIAL-PROCESSING PEPTIDASE SUBUNIT ALPHA"/>
    <property type="match status" value="1"/>
</dbReference>
<evidence type="ECO:0000313" key="5">
    <source>
        <dbReference type="Proteomes" id="UP000228781"/>
    </source>
</evidence>
<dbReference type="InterPro" id="IPR011249">
    <property type="entry name" value="Metalloenz_LuxS/M16"/>
</dbReference>
<dbReference type="PANTHER" id="PTHR11851">
    <property type="entry name" value="METALLOPROTEASE"/>
    <property type="match status" value="1"/>
</dbReference>
<evidence type="ECO:0000313" key="4">
    <source>
        <dbReference type="EMBL" id="PJC22971.1"/>
    </source>
</evidence>
<dbReference type="InterPro" id="IPR007863">
    <property type="entry name" value="Peptidase_M16_C"/>
</dbReference>
<evidence type="ECO:0000259" key="2">
    <source>
        <dbReference type="Pfam" id="PF00675"/>
    </source>
</evidence>
<organism evidence="4 5">
    <name type="scientific">candidate division WWE3 bacterium CG_4_9_14_0_2_um_filter_48_10</name>
    <dbReference type="NCBI Taxonomy" id="1975078"/>
    <lineage>
        <taxon>Bacteria</taxon>
        <taxon>Katanobacteria</taxon>
    </lineage>
</organism>
<evidence type="ECO:0000259" key="3">
    <source>
        <dbReference type="Pfam" id="PF05193"/>
    </source>
</evidence>
<comment type="caution">
    <text evidence="4">The sequence shown here is derived from an EMBL/GenBank/DDBJ whole genome shotgun (WGS) entry which is preliminary data.</text>
</comment>
<dbReference type="EMBL" id="PFSK01000014">
    <property type="protein sequence ID" value="PJC22971.1"/>
    <property type="molecule type" value="Genomic_DNA"/>
</dbReference>
<accession>A0A2M8EJQ1</accession>
<dbReference type="InterPro" id="IPR050361">
    <property type="entry name" value="MPP/UQCRC_Complex"/>
</dbReference>
<gene>
    <name evidence="4" type="ORF">CO059_01150</name>
</gene>
<evidence type="ECO:0000256" key="1">
    <source>
        <dbReference type="ARBA" id="ARBA00007261"/>
    </source>
</evidence>